<dbReference type="AlphaFoldDB" id="A0A1B6EX32"/>
<accession>A0A1B6EX32</accession>
<protein>
    <submittedName>
        <fullName evidence="2">Uncharacterized protein</fullName>
    </submittedName>
</protein>
<dbReference type="EMBL" id="GECZ01027526">
    <property type="protein sequence ID" value="JAS42243.1"/>
    <property type="molecule type" value="Transcribed_RNA"/>
</dbReference>
<organism evidence="2">
    <name type="scientific">Cuerna arida</name>
    <dbReference type="NCBI Taxonomy" id="1464854"/>
    <lineage>
        <taxon>Eukaryota</taxon>
        <taxon>Metazoa</taxon>
        <taxon>Ecdysozoa</taxon>
        <taxon>Arthropoda</taxon>
        <taxon>Hexapoda</taxon>
        <taxon>Insecta</taxon>
        <taxon>Pterygota</taxon>
        <taxon>Neoptera</taxon>
        <taxon>Paraneoptera</taxon>
        <taxon>Hemiptera</taxon>
        <taxon>Auchenorrhyncha</taxon>
        <taxon>Membracoidea</taxon>
        <taxon>Cicadellidae</taxon>
        <taxon>Cicadellinae</taxon>
        <taxon>Proconiini</taxon>
        <taxon>Cuerna</taxon>
    </lineage>
</organism>
<feature type="region of interest" description="Disordered" evidence="1">
    <location>
        <begin position="133"/>
        <end position="186"/>
    </location>
</feature>
<sequence>MKRFLKKFNQVLNFQVVFEEITEKRSHVPVLPNENTVPQKGPLVYQHVGWAQQPVTTYSSPVRIEQSSTAIYTFPSFAEKFIIENIDESKLISDPKNDFGDKIELPLEYFSNCLSIKDDLTVVNKDNKTLVEDKSAESKMKDAEGKNSSGNSRKQWQEFFKPSTLSSGQTDGGCTSEPLLASEAPKNSNAVTGQILHHLSAEKKSTISSKDL</sequence>
<gene>
    <name evidence="2" type="ORF">g.21961</name>
</gene>
<evidence type="ECO:0000256" key="1">
    <source>
        <dbReference type="SAM" id="MobiDB-lite"/>
    </source>
</evidence>
<feature type="compositionally biased region" description="Basic and acidic residues" evidence="1">
    <location>
        <begin position="133"/>
        <end position="145"/>
    </location>
</feature>
<name>A0A1B6EX32_9HEMI</name>
<reference evidence="2" key="1">
    <citation type="submission" date="2015-11" db="EMBL/GenBank/DDBJ databases">
        <title>De novo transcriptome assembly of four potential Pierce s Disease insect vectors from Arizona vineyards.</title>
        <authorList>
            <person name="Tassone E.E."/>
        </authorList>
    </citation>
    <scope>NUCLEOTIDE SEQUENCE</scope>
</reference>
<evidence type="ECO:0000313" key="2">
    <source>
        <dbReference type="EMBL" id="JAS42243.1"/>
    </source>
</evidence>
<feature type="compositionally biased region" description="Polar residues" evidence="1">
    <location>
        <begin position="163"/>
        <end position="173"/>
    </location>
</feature>
<proteinExistence type="predicted"/>